<comment type="similarity">
    <text evidence="2">Belongs to the TCHP family.</text>
</comment>
<evidence type="ECO:0000313" key="11">
    <source>
        <dbReference type="Proteomes" id="UP000812440"/>
    </source>
</evidence>
<reference evidence="10" key="1">
    <citation type="thesis" date="2020" institute="ProQuest LLC" country="789 East Eisenhower Parkway, Ann Arbor, MI, USA">
        <title>Comparative Genomics and Chromosome Evolution.</title>
        <authorList>
            <person name="Mudd A.B."/>
        </authorList>
    </citation>
    <scope>NUCLEOTIDE SEQUENCE</scope>
    <source>
        <strain evidence="10">Female2</strain>
        <tissue evidence="10">Blood</tissue>
    </source>
</reference>
<dbReference type="InterPro" id="IPR043597">
    <property type="entry name" value="TPH_dom"/>
</dbReference>
<dbReference type="PANTHER" id="PTHR31183:SF2">
    <property type="entry name" value="TRICHOPLEIN KERATIN FILAMENT-BINDING PROTEIN"/>
    <property type="match status" value="1"/>
</dbReference>
<dbReference type="GO" id="GO:0045095">
    <property type="term" value="C:keratin filament"/>
    <property type="evidence" value="ECO:0007669"/>
    <property type="project" value="TreeGrafter"/>
</dbReference>
<protein>
    <recommendedName>
        <fullName evidence="3">Trichoplein keratin filament-binding protein</fullName>
    </recommendedName>
</protein>
<evidence type="ECO:0000256" key="2">
    <source>
        <dbReference type="ARBA" id="ARBA00010777"/>
    </source>
</evidence>
<evidence type="ECO:0000259" key="9">
    <source>
        <dbReference type="Pfam" id="PF13868"/>
    </source>
</evidence>
<dbReference type="GO" id="GO:0005813">
    <property type="term" value="C:centrosome"/>
    <property type="evidence" value="ECO:0007669"/>
    <property type="project" value="UniProtKB-SubCell"/>
</dbReference>
<dbReference type="Proteomes" id="UP000812440">
    <property type="component" value="Chromosome 1"/>
</dbReference>
<feature type="domain" description="Trichohyalin-plectin-homology" evidence="9">
    <location>
        <begin position="146"/>
        <end position="480"/>
    </location>
</feature>
<keyword evidence="4" id="KW-0963">Cytoplasm</keyword>
<evidence type="ECO:0000256" key="4">
    <source>
        <dbReference type="ARBA" id="ARBA00022490"/>
    </source>
</evidence>
<gene>
    <name evidence="10" type="ORF">GDO86_001786</name>
</gene>
<evidence type="ECO:0000256" key="5">
    <source>
        <dbReference type="ARBA" id="ARBA00023054"/>
    </source>
</evidence>
<evidence type="ECO:0000256" key="8">
    <source>
        <dbReference type="SAM" id="MobiDB-lite"/>
    </source>
</evidence>
<dbReference type="InterPro" id="IPR043596">
    <property type="entry name" value="CFAP53/TCHP"/>
</dbReference>
<organism evidence="10 11">
    <name type="scientific">Hymenochirus boettgeri</name>
    <name type="common">Congo dwarf clawed frog</name>
    <dbReference type="NCBI Taxonomy" id="247094"/>
    <lineage>
        <taxon>Eukaryota</taxon>
        <taxon>Metazoa</taxon>
        <taxon>Chordata</taxon>
        <taxon>Craniata</taxon>
        <taxon>Vertebrata</taxon>
        <taxon>Euteleostomi</taxon>
        <taxon>Amphibia</taxon>
        <taxon>Batrachia</taxon>
        <taxon>Anura</taxon>
        <taxon>Pipoidea</taxon>
        <taxon>Pipidae</taxon>
        <taxon>Pipinae</taxon>
        <taxon>Hymenochirus</taxon>
    </lineage>
</organism>
<dbReference type="GO" id="GO:0006915">
    <property type="term" value="P:apoptotic process"/>
    <property type="evidence" value="ECO:0007669"/>
    <property type="project" value="TreeGrafter"/>
</dbReference>
<feature type="region of interest" description="Disordered" evidence="8">
    <location>
        <begin position="61"/>
        <end position="81"/>
    </location>
</feature>
<proteinExistence type="inferred from homology"/>
<evidence type="ECO:0000256" key="1">
    <source>
        <dbReference type="ARBA" id="ARBA00004300"/>
    </source>
</evidence>
<accession>A0A8T2KK26</accession>
<evidence type="ECO:0000313" key="10">
    <source>
        <dbReference type="EMBL" id="KAG8455727.1"/>
    </source>
</evidence>
<keyword evidence="11" id="KW-1185">Reference proteome</keyword>
<name>A0A8T2KK26_9PIPI</name>
<evidence type="ECO:0000256" key="7">
    <source>
        <dbReference type="SAM" id="Coils"/>
    </source>
</evidence>
<dbReference type="PANTHER" id="PTHR31183">
    <property type="entry name" value="TRICHOPLEIN KERATIN FILAMENT-BINDING PROTEIN FAMILY MEMBER"/>
    <property type="match status" value="1"/>
</dbReference>
<sequence length="500" mass="61149">MMALPTLPSYWHSRSRVLEQQIVRHREQEARLRHQWDLTSQYFKQSNVCSSKQAQWSSRQSYQKSMSAFHQEKQKEEKKKNLDRRRELLRKLLQEERDVLEAELKELSENKEPTFIKMRERTEELKSAREGRQKKLADELLYENWKRNNVKLREVESNLLKNHVVDTWGEQVSTRIKEKDDEKVEKKRFENEYERARKEAIERMKKEEEKHRQEEQERANILRQQIDELKLKDLEAKKLKTEHENLLRQQWEIEQLEEERRKMEEHRKKVELGKFLSRQYNAQMKRRAKMVQEELEMDMKILSALINKEDDNQRLQSARREQAIADAAWMKRVIEDQLHLERQREAELDTLFREEAKQVWEKREAEWERERNARNRLMKEVLTGRQMQIQEHIERNHLAQMESLKDREQLISELEVVRQLTTRDKKEEQEQKTARRTELEAQIAEHRLREKEAILQQKDEENELKLAEELENGLLQQEADIMTQRGYNQKIYSRPRNAWT</sequence>
<comment type="subcellular location">
    <subcellularLocation>
        <location evidence="1">Cytoplasm</location>
        <location evidence="1">Cytoskeleton</location>
        <location evidence="1">Microtubule organizing center</location>
        <location evidence="1">Centrosome</location>
    </subcellularLocation>
</comment>
<feature type="compositionally biased region" description="Basic and acidic residues" evidence="8">
    <location>
        <begin position="70"/>
        <end position="81"/>
    </location>
</feature>
<keyword evidence="6" id="KW-0206">Cytoskeleton</keyword>
<feature type="coiled-coil region" evidence="7">
    <location>
        <begin position="179"/>
        <end position="273"/>
    </location>
</feature>
<dbReference type="EMBL" id="JAACNH010000001">
    <property type="protein sequence ID" value="KAG8455727.1"/>
    <property type="molecule type" value="Genomic_DNA"/>
</dbReference>
<evidence type="ECO:0000256" key="3">
    <source>
        <dbReference type="ARBA" id="ARBA00017328"/>
    </source>
</evidence>
<comment type="caution">
    <text evidence="10">The sequence shown here is derived from an EMBL/GenBank/DDBJ whole genome shotgun (WGS) entry which is preliminary data.</text>
</comment>
<evidence type="ECO:0000256" key="6">
    <source>
        <dbReference type="ARBA" id="ARBA00023212"/>
    </source>
</evidence>
<dbReference type="AlphaFoldDB" id="A0A8T2KK26"/>
<dbReference type="OrthoDB" id="6431598at2759"/>
<dbReference type="Pfam" id="PF13868">
    <property type="entry name" value="TPH"/>
    <property type="match status" value="1"/>
</dbReference>
<keyword evidence="5 7" id="KW-0175">Coiled coil</keyword>
<feature type="coiled-coil region" evidence="7">
    <location>
        <begin position="429"/>
        <end position="477"/>
    </location>
</feature>